<reference evidence="2" key="2">
    <citation type="submission" date="2021-09" db="EMBL/GenBank/DDBJ databases">
        <authorList>
            <person name="Jia N."/>
            <person name="Wang J."/>
            <person name="Shi W."/>
            <person name="Du L."/>
            <person name="Sun Y."/>
            <person name="Zhan W."/>
            <person name="Jiang J."/>
            <person name="Wang Q."/>
            <person name="Zhang B."/>
            <person name="Ji P."/>
            <person name="Sakyi L.B."/>
            <person name="Cui X."/>
            <person name="Yuan T."/>
            <person name="Jiang B."/>
            <person name="Yang W."/>
            <person name="Lam T.T.-Y."/>
            <person name="Chang Q."/>
            <person name="Ding S."/>
            <person name="Wang X."/>
            <person name="Zhu J."/>
            <person name="Ruan X."/>
            <person name="Zhao L."/>
            <person name="Wei J."/>
            <person name="Que T."/>
            <person name="Du C."/>
            <person name="Cheng J."/>
            <person name="Dai P."/>
            <person name="Han X."/>
            <person name="Huang E."/>
            <person name="Gao Y."/>
            <person name="Liu J."/>
            <person name="Shao H."/>
            <person name="Ye R."/>
            <person name="Li L."/>
            <person name="Wei W."/>
            <person name="Wang X."/>
            <person name="Wang C."/>
            <person name="Huo Q."/>
            <person name="Li W."/>
            <person name="Guo W."/>
            <person name="Chen H."/>
            <person name="Chen S."/>
            <person name="Zhou L."/>
            <person name="Zhou L."/>
            <person name="Ni X."/>
            <person name="Tian J."/>
            <person name="Zhou Y."/>
            <person name="Sheng Y."/>
            <person name="Liu T."/>
            <person name="Pan Y."/>
            <person name="Xia L."/>
            <person name="Li J."/>
            <person name="Zhao F."/>
            <person name="Cao W."/>
        </authorList>
    </citation>
    <scope>NUCLEOTIDE SEQUENCE</scope>
    <source>
        <strain evidence="2">Rmic-2018</strain>
        <tissue evidence="2">Larvae</tissue>
    </source>
</reference>
<protein>
    <submittedName>
        <fullName evidence="2">Uncharacterized protein</fullName>
    </submittedName>
</protein>
<sequence length="129" mass="13963">MSVGPKTLPLGPSMLAPMEGHPLGSPSKVATDDLLNNLFVPLEQIQPGSREPAPGDGVRAVIRIARNRPQEHVSVLIVSVMSQSICPCAESPFRLPCPRRCGSSCNRRKRLSFHLTTPSCRLLPSPRSC</sequence>
<reference evidence="2" key="1">
    <citation type="journal article" date="2020" name="Cell">
        <title>Large-Scale Comparative Analyses of Tick Genomes Elucidate Their Genetic Diversity and Vector Capacities.</title>
        <authorList>
            <consortium name="Tick Genome and Microbiome Consortium (TIGMIC)"/>
            <person name="Jia N."/>
            <person name="Wang J."/>
            <person name="Shi W."/>
            <person name="Du L."/>
            <person name="Sun Y."/>
            <person name="Zhan W."/>
            <person name="Jiang J.F."/>
            <person name="Wang Q."/>
            <person name="Zhang B."/>
            <person name="Ji P."/>
            <person name="Bell-Sakyi L."/>
            <person name="Cui X.M."/>
            <person name="Yuan T.T."/>
            <person name="Jiang B.G."/>
            <person name="Yang W.F."/>
            <person name="Lam T.T."/>
            <person name="Chang Q.C."/>
            <person name="Ding S.J."/>
            <person name="Wang X.J."/>
            <person name="Zhu J.G."/>
            <person name="Ruan X.D."/>
            <person name="Zhao L."/>
            <person name="Wei J.T."/>
            <person name="Ye R.Z."/>
            <person name="Que T.C."/>
            <person name="Du C.H."/>
            <person name="Zhou Y.H."/>
            <person name="Cheng J.X."/>
            <person name="Dai P.F."/>
            <person name="Guo W.B."/>
            <person name="Han X.H."/>
            <person name="Huang E.J."/>
            <person name="Li L.F."/>
            <person name="Wei W."/>
            <person name="Gao Y.C."/>
            <person name="Liu J.Z."/>
            <person name="Shao H.Z."/>
            <person name="Wang X."/>
            <person name="Wang C.C."/>
            <person name="Yang T.C."/>
            <person name="Huo Q.B."/>
            <person name="Li W."/>
            <person name="Chen H.Y."/>
            <person name="Chen S.E."/>
            <person name="Zhou L.G."/>
            <person name="Ni X.B."/>
            <person name="Tian J.H."/>
            <person name="Sheng Y."/>
            <person name="Liu T."/>
            <person name="Pan Y.S."/>
            <person name="Xia L.Y."/>
            <person name="Li J."/>
            <person name="Zhao F."/>
            <person name="Cao W.C."/>
        </authorList>
    </citation>
    <scope>NUCLEOTIDE SEQUENCE</scope>
    <source>
        <strain evidence="2">Rmic-2018</strain>
    </source>
</reference>
<dbReference type="VEuPathDB" id="VectorBase:LOC119180286"/>
<dbReference type="Proteomes" id="UP000821866">
    <property type="component" value="Unassembled WGS sequence"/>
</dbReference>
<proteinExistence type="predicted"/>
<dbReference type="EMBL" id="JABSTU010004283">
    <property type="protein sequence ID" value="KAH7964067.1"/>
    <property type="molecule type" value="Genomic_DNA"/>
</dbReference>
<accession>A0A9J6CZM9</accession>
<evidence type="ECO:0000313" key="3">
    <source>
        <dbReference type="Proteomes" id="UP000821866"/>
    </source>
</evidence>
<gene>
    <name evidence="2" type="ORF">HPB51_027694</name>
</gene>
<evidence type="ECO:0000313" key="2">
    <source>
        <dbReference type="EMBL" id="KAH7964067.1"/>
    </source>
</evidence>
<name>A0A9J6CZM9_RHIMP</name>
<organism evidence="2 3">
    <name type="scientific">Rhipicephalus microplus</name>
    <name type="common">Cattle tick</name>
    <name type="synonym">Boophilus microplus</name>
    <dbReference type="NCBI Taxonomy" id="6941"/>
    <lineage>
        <taxon>Eukaryota</taxon>
        <taxon>Metazoa</taxon>
        <taxon>Ecdysozoa</taxon>
        <taxon>Arthropoda</taxon>
        <taxon>Chelicerata</taxon>
        <taxon>Arachnida</taxon>
        <taxon>Acari</taxon>
        <taxon>Parasitiformes</taxon>
        <taxon>Ixodida</taxon>
        <taxon>Ixodoidea</taxon>
        <taxon>Ixodidae</taxon>
        <taxon>Rhipicephalinae</taxon>
        <taxon>Rhipicephalus</taxon>
        <taxon>Boophilus</taxon>
    </lineage>
</organism>
<feature type="region of interest" description="Disordered" evidence="1">
    <location>
        <begin position="1"/>
        <end position="21"/>
    </location>
</feature>
<comment type="caution">
    <text evidence="2">The sequence shown here is derived from an EMBL/GenBank/DDBJ whole genome shotgun (WGS) entry which is preliminary data.</text>
</comment>
<evidence type="ECO:0000256" key="1">
    <source>
        <dbReference type="SAM" id="MobiDB-lite"/>
    </source>
</evidence>
<keyword evidence="3" id="KW-1185">Reference proteome</keyword>
<dbReference type="AlphaFoldDB" id="A0A9J6CZM9"/>